<evidence type="ECO:0000256" key="1">
    <source>
        <dbReference type="ARBA" id="ARBA00006739"/>
    </source>
</evidence>
<dbReference type="EC" id="2.4.-.-" evidence="5"/>
<name>A0AAU7JVE2_9MICO</name>
<dbReference type="AlphaFoldDB" id="A0AAU7JVE2"/>
<keyword evidence="3 5" id="KW-0808">Transferase</keyword>
<dbReference type="PANTHER" id="PTHR43685">
    <property type="entry name" value="GLYCOSYLTRANSFERASE"/>
    <property type="match status" value="1"/>
</dbReference>
<reference evidence="5" key="1">
    <citation type="submission" date="2024-05" db="EMBL/GenBank/DDBJ databases">
        <authorList>
            <person name="Kim S."/>
            <person name="Heo J."/>
            <person name="Choi H."/>
            <person name="Choi Y."/>
            <person name="Kwon S.-W."/>
            <person name="Kim Y."/>
        </authorList>
    </citation>
    <scope>NUCLEOTIDE SEQUENCE</scope>
    <source>
        <strain evidence="5">KACC 23699</strain>
    </source>
</reference>
<dbReference type="PANTHER" id="PTHR43685:SF5">
    <property type="entry name" value="GLYCOSYLTRANSFERASE EPSE-RELATED"/>
    <property type="match status" value="1"/>
</dbReference>
<evidence type="ECO:0000259" key="4">
    <source>
        <dbReference type="Pfam" id="PF00535"/>
    </source>
</evidence>
<organism evidence="5">
    <name type="scientific">Pedococcus sp. KACC 23699</name>
    <dbReference type="NCBI Taxonomy" id="3149228"/>
    <lineage>
        <taxon>Bacteria</taxon>
        <taxon>Bacillati</taxon>
        <taxon>Actinomycetota</taxon>
        <taxon>Actinomycetes</taxon>
        <taxon>Micrococcales</taxon>
        <taxon>Intrasporangiaceae</taxon>
        <taxon>Pedococcus</taxon>
    </lineage>
</organism>
<dbReference type="SUPFAM" id="SSF53448">
    <property type="entry name" value="Nucleotide-diphospho-sugar transferases"/>
    <property type="match status" value="1"/>
</dbReference>
<accession>A0AAU7JVE2</accession>
<evidence type="ECO:0000313" key="5">
    <source>
        <dbReference type="EMBL" id="XBO43824.1"/>
    </source>
</evidence>
<dbReference type="InterPro" id="IPR001173">
    <property type="entry name" value="Glyco_trans_2-like"/>
</dbReference>
<evidence type="ECO:0000256" key="3">
    <source>
        <dbReference type="ARBA" id="ARBA00022679"/>
    </source>
</evidence>
<feature type="domain" description="Glycosyltransferase 2-like" evidence="4">
    <location>
        <begin position="6"/>
        <end position="160"/>
    </location>
</feature>
<dbReference type="EMBL" id="CP157483">
    <property type="protein sequence ID" value="XBO43824.1"/>
    <property type="molecule type" value="Genomic_DNA"/>
</dbReference>
<keyword evidence="2 5" id="KW-0328">Glycosyltransferase</keyword>
<dbReference type="InterPro" id="IPR050834">
    <property type="entry name" value="Glycosyltransf_2"/>
</dbReference>
<protein>
    <submittedName>
        <fullName evidence="5">Glycosyltransferase</fullName>
        <ecNumber evidence="5">2.4.-.-</ecNumber>
    </submittedName>
</protein>
<gene>
    <name evidence="5" type="ORF">ABEG17_00390</name>
</gene>
<dbReference type="InterPro" id="IPR029044">
    <property type="entry name" value="Nucleotide-diphossugar_trans"/>
</dbReference>
<dbReference type="Pfam" id="PF00535">
    <property type="entry name" value="Glycos_transf_2"/>
    <property type="match status" value="1"/>
</dbReference>
<dbReference type="RefSeq" id="WP_406831268.1">
    <property type="nucleotide sequence ID" value="NZ_CP157483.1"/>
</dbReference>
<comment type="similarity">
    <text evidence="1">Belongs to the glycosyltransferase 2 family.</text>
</comment>
<sequence>MSTPFSLLLPVYRGDRADYLVRAFQSTVNEQVLRPSEVLVVQDGQIGPELASALERAESSSPVPVRRLQLKHNVGLAQALQCGLSACSHEVVARMDADDISLPHRFAVQLPMIEAGADLVGAGMREFGEATPTDGLLRIPPTDPAQIAAEARLRSPFNHPTVVYRRSAVLQAGGYRELPLLEDYWLFTRMIEAGAVVANVADPLVLYRVDAGSYQRRGGARLLRSELGLQRRLHREGFTTSTQMVRNVVVRGGYRVIPVRLRTALYRNRFTQPTGTVGDTVDREVLGGTVPPARHLRRERRDV</sequence>
<evidence type="ECO:0000256" key="2">
    <source>
        <dbReference type="ARBA" id="ARBA00022676"/>
    </source>
</evidence>
<dbReference type="GO" id="GO:0016757">
    <property type="term" value="F:glycosyltransferase activity"/>
    <property type="evidence" value="ECO:0007669"/>
    <property type="project" value="UniProtKB-KW"/>
</dbReference>
<dbReference type="Gene3D" id="3.90.550.10">
    <property type="entry name" value="Spore Coat Polysaccharide Biosynthesis Protein SpsA, Chain A"/>
    <property type="match status" value="1"/>
</dbReference>
<proteinExistence type="inferred from homology"/>